<proteinExistence type="predicted"/>
<evidence type="ECO:0000313" key="2">
    <source>
        <dbReference type="Proteomes" id="UP000239590"/>
    </source>
</evidence>
<dbReference type="OrthoDB" id="737509at2"/>
<dbReference type="RefSeq" id="WP_104715018.1">
    <property type="nucleotide sequence ID" value="NZ_PTRA01000004.1"/>
</dbReference>
<comment type="caution">
    <text evidence="1">The sequence shown here is derived from an EMBL/GenBank/DDBJ whole genome shotgun (WGS) entry which is preliminary data.</text>
</comment>
<reference evidence="2" key="1">
    <citation type="submission" date="2018-02" db="EMBL/GenBank/DDBJ databases">
        <title>Genome sequencing of Solimonas sp. HR-BB.</title>
        <authorList>
            <person name="Lee Y."/>
            <person name="Jeon C.O."/>
        </authorList>
    </citation>
    <scope>NUCLEOTIDE SEQUENCE [LARGE SCALE GENOMIC DNA]</scope>
    <source>
        <strain evidence="2">HR-U</strain>
    </source>
</reference>
<accession>A0A2S7IHY8</accession>
<protein>
    <submittedName>
        <fullName evidence="1">Uncharacterized protein</fullName>
    </submittedName>
</protein>
<dbReference type="EMBL" id="PTRA01000004">
    <property type="protein sequence ID" value="PQA55553.1"/>
    <property type="molecule type" value="Genomic_DNA"/>
</dbReference>
<name>A0A2S7IHY8_9BACT</name>
<dbReference type="AlphaFoldDB" id="A0A2S7IHY8"/>
<keyword evidence="2" id="KW-1185">Reference proteome</keyword>
<evidence type="ECO:0000313" key="1">
    <source>
        <dbReference type="EMBL" id="PQA55553.1"/>
    </source>
</evidence>
<organism evidence="1 2">
    <name type="scientific">Siphonobacter curvatus</name>
    <dbReference type="NCBI Taxonomy" id="2094562"/>
    <lineage>
        <taxon>Bacteria</taxon>
        <taxon>Pseudomonadati</taxon>
        <taxon>Bacteroidota</taxon>
        <taxon>Cytophagia</taxon>
        <taxon>Cytophagales</taxon>
        <taxon>Cytophagaceae</taxon>
        <taxon>Siphonobacter</taxon>
    </lineage>
</organism>
<gene>
    <name evidence="1" type="ORF">C5O19_19230</name>
</gene>
<dbReference type="Proteomes" id="UP000239590">
    <property type="component" value="Unassembled WGS sequence"/>
</dbReference>
<sequence>MKLRSTLDEQRFIVPLETIAATNEGATQANQAFDERMRAFLNEWIDQGTESSRGDEISREEFVENGALRSLFQHREDALEWLLQDEVIARHLLRSAGEVHFSQDAYEPLLSSFEKRLYNLAAHREHREVCFRYHSINRQDAYGNTIEHTHAGDENIGLYFGTRRTDAMALQLLADQLKREASEPSDLPIHVITEGYMSESLQFIKEQTEALAAAGIEQTQCFLIQRRHAADDRHLGAALLLMNPKQPHLPQRIVFCDTLRPGALPPWWDKFKHKVDVAFPQPEDTIRASDLLEDGSVTLQRLHDGVPIRHQDIDCGFYTFSIVRALIKLAQRTPECVLMGTTADLVTAMTGLMKDYYQEPDQPKDPEVVRKINILNRWNLGREALSLMKDSYAVVTA</sequence>